<evidence type="ECO:0000256" key="2">
    <source>
        <dbReference type="ARBA" id="ARBA00023015"/>
    </source>
</evidence>
<evidence type="ECO:0000313" key="7">
    <source>
        <dbReference type="Ensembl" id="ENSPMAP00000010873.1"/>
    </source>
</evidence>
<sequence>CSTPPRNPLQTAHTGDDEKKLIAEAVLGMGGEGSPPGEGASPPPDSSGDHGIAASVARAAFLGPTIWDRTIPYGGNAFTLEYMDLDDFLSQEELTLSPETRRRRGASLERNWFRDGPTARHQENPKYKKPKPPWPSQMMAQRSGALSSGWNVEQPNSVNTRHNSSSLPRHPPPSPSPPSDDEVEVEFVPSPTDVALSTVPGQEPFDPRRRRFSPDELKPQPIVKKARKVYVPDDCK</sequence>
<dbReference type="HOGENOM" id="CLU_1177785_0_0_1"/>
<feature type="region of interest" description="Disordered" evidence="6">
    <location>
        <begin position="93"/>
        <end position="236"/>
    </location>
</feature>
<feature type="compositionally biased region" description="Basic and acidic residues" evidence="6">
    <location>
        <begin position="111"/>
        <end position="126"/>
    </location>
</feature>
<dbReference type="STRING" id="7757.ENSPMAP00000010873"/>
<keyword evidence="4" id="KW-0804">Transcription</keyword>
<reference evidence="7" key="1">
    <citation type="submission" date="2025-08" db="UniProtKB">
        <authorList>
            <consortium name="Ensembl"/>
        </authorList>
    </citation>
    <scope>IDENTIFICATION</scope>
</reference>
<dbReference type="OMA" id="GPFTCAE"/>
<evidence type="ECO:0000256" key="3">
    <source>
        <dbReference type="ARBA" id="ARBA00023125"/>
    </source>
</evidence>
<feature type="compositionally biased region" description="Pro residues" evidence="6">
    <location>
        <begin position="169"/>
        <end position="178"/>
    </location>
</feature>
<dbReference type="GO" id="GO:0000978">
    <property type="term" value="F:RNA polymerase II cis-regulatory region sequence-specific DNA binding"/>
    <property type="evidence" value="ECO:0007669"/>
    <property type="project" value="TreeGrafter"/>
</dbReference>
<evidence type="ECO:0000256" key="1">
    <source>
        <dbReference type="ARBA" id="ARBA00004123"/>
    </source>
</evidence>
<dbReference type="InterPro" id="IPR040223">
    <property type="entry name" value="PAR_bZIP"/>
</dbReference>
<evidence type="ECO:0000256" key="6">
    <source>
        <dbReference type="SAM" id="MobiDB-lite"/>
    </source>
</evidence>
<reference evidence="7" key="2">
    <citation type="submission" date="2025-09" db="UniProtKB">
        <authorList>
            <consortium name="Ensembl"/>
        </authorList>
    </citation>
    <scope>IDENTIFICATION</scope>
</reference>
<keyword evidence="5" id="KW-0539">Nucleus</keyword>
<comment type="subcellular location">
    <subcellularLocation>
        <location evidence="1">Nucleus</location>
    </subcellularLocation>
</comment>
<dbReference type="GeneTree" id="ENSGT00940000156578"/>
<dbReference type="GO" id="GO:0005634">
    <property type="term" value="C:nucleus"/>
    <property type="evidence" value="ECO:0007669"/>
    <property type="project" value="UniProtKB-SubCell"/>
</dbReference>
<evidence type="ECO:0000256" key="5">
    <source>
        <dbReference type="ARBA" id="ARBA00023242"/>
    </source>
</evidence>
<dbReference type="GO" id="GO:0000981">
    <property type="term" value="F:DNA-binding transcription factor activity, RNA polymerase II-specific"/>
    <property type="evidence" value="ECO:0007669"/>
    <property type="project" value="TreeGrafter"/>
</dbReference>
<proteinExistence type="predicted"/>
<dbReference type="PANTHER" id="PTHR11988">
    <property type="entry name" value="THYROTROPH EMBRYONIC FACTOR RELATED"/>
    <property type="match status" value="1"/>
</dbReference>
<feature type="compositionally biased region" description="Polar residues" evidence="6">
    <location>
        <begin position="138"/>
        <end position="163"/>
    </location>
</feature>
<keyword evidence="2" id="KW-0805">Transcription regulation</keyword>
<dbReference type="PANTHER" id="PTHR11988:SF27">
    <property type="entry name" value="GH27708P"/>
    <property type="match status" value="1"/>
</dbReference>
<dbReference type="Ensembl" id="ENSPMAT00000010919.1">
    <property type="protein sequence ID" value="ENSPMAP00000010873.1"/>
    <property type="gene ID" value="ENSPMAG00000009895.1"/>
</dbReference>
<feature type="region of interest" description="Disordered" evidence="6">
    <location>
        <begin position="27"/>
        <end position="51"/>
    </location>
</feature>
<protein>
    <submittedName>
        <fullName evidence="7">TEF transcription factor, PAR bZIP family member a</fullName>
    </submittedName>
</protein>
<evidence type="ECO:0000256" key="4">
    <source>
        <dbReference type="ARBA" id="ARBA00023163"/>
    </source>
</evidence>
<organism evidence="7">
    <name type="scientific">Petromyzon marinus</name>
    <name type="common">Sea lamprey</name>
    <dbReference type="NCBI Taxonomy" id="7757"/>
    <lineage>
        <taxon>Eukaryota</taxon>
        <taxon>Metazoa</taxon>
        <taxon>Chordata</taxon>
        <taxon>Craniata</taxon>
        <taxon>Vertebrata</taxon>
        <taxon>Cyclostomata</taxon>
        <taxon>Hyperoartia</taxon>
        <taxon>Petromyzontiformes</taxon>
        <taxon>Petromyzontidae</taxon>
        <taxon>Petromyzon</taxon>
    </lineage>
</organism>
<name>S4S082_PETMA</name>
<dbReference type="AlphaFoldDB" id="S4S082"/>
<keyword evidence="3" id="KW-0238">DNA-binding</keyword>
<accession>S4S082</accession>